<dbReference type="AlphaFoldDB" id="A0A5B1C8D3"/>
<reference evidence="1 2" key="1">
    <citation type="submission" date="2019-08" db="EMBL/GenBank/DDBJ databases">
        <title>Deep-cultivation of Planctomycetes and their phenomic and genomic characterization uncovers novel biology.</title>
        <authorList>
            <person name="Wiegand S."/>
            <person name="Jogler M."/>
            <person name="Boedeker C."/>
            <person name="Pinto D."/>
            <person name="Vollmers J."/>
            <person name="Rivas-Marin E."/>
            <person name="Kohn T."/>
            <person name="Peeters S.H."/>
            <person name="Heuer A."/>
            <person name="Rast P."/>
            <person name="Oberbeckmann S."/>
            <person name="Bunk B."/>
            <person name="Jeske O."/>
            <person name="Meyerdierks A."/>
            <person name="Storesund J.E."/>
            <person name="Kallscheuer N."/>
            <person name="Luecker S."/>
            <person name="Lage O.M."/>
            <person name="Pohl T."/>
            <person name="Merkel B.J."/>
            <person name="Hornburger P."/>
            <person name="Mueller R.-W."/>
            <person name="Bruemmer F."/>
            <person name="Labrenz M."/>
            <person name="Spormann A.M."/>
            <person name="Op Den Camp H."/>
            <person name="Overmann J."/>
            <person name="Amann R."/>
            <person name="Jetten M.S.M."/>
            <person name="Mascher T."/>
            <person name="Medema M.H."/>
            <person name="Devos D.P."/>
            <person name="Kaster A.-K."/>
            <person name="Ovreas L."/>
            <person name="Rohde M."/>
            <person name="Galperin M.Y."/>
            <person name="Jogler C."/>
        </authorList>
    </citation>
    <scope>NUCLEOTIDE SEQUENCE [LARGE SCALE GENOMIC DNA]</scope>
    <source>
        <strain evidence="1 2">LF1</strain>
    </source>
</reference>
<dbReference type="Proteomes" id="UP000322699">
    <property type="component" value="Unassembled WGS sequence"/>
</dbReference>
<protein>
    <submittedName>
        <fullName evidence="1">Uncharacterized protein</fullName>
    </submittedName>
</protein>
<sequence>MAGRRLLAVRHVLAPALRNVATSKTLQIARSLATVSPLARFAPLRPHGNERNVAIDIFTHFYVV</sequence>
<gene>
    <name evidence="1" type="ORF">LF1_52060</name>
</gene>
<keyword evidence="2" id="KW-1185">Reference proteome</keyword>
<proteinExistence type="predicted"/>
<name>A0A5B1C8D3_9BACT</name>
<dbReference type="EMBL" id="VRLW01000002">
    <property type="protein sequence ID" value="KAA1257357.1"/>
    <property type="molecule type" value="Genomic_DNA"/>
</dbReference>
<comment type="caution">
    <text evidence="1">The sequence shown here is derived from an EMBL/GenBank/DDBJ whole genome shotgun (WGS) entry which is preliminary data.</text>
</comment>
<organism evidence="1 2">
    <name type="scientific">Rubripirellula obstinata</name>
    <dbReference type="NCBI Taxonomy" id="406547"/>
    <lineage>
        <taxon>Bacteria</taxon>
        <taxon>Pseudomonadati</taxon>
        <taxon>Planctomycetota</taxon>
        <taxon>Planctomycetia</taxon>
        <taxon>Pirellulales</taxon>
        <taxon>Pirellulaceae</taxon>
        <taxon>Rubripirellula</taxon>
    </lineage>
</organism>
<evidence type="ECO:0000313" key="1">
    <source>
        <dbReference type="EMBL" id="KAA1257357.1"/>
    </source>
</evidence>
<accession>A0A5B1C8D3</accession>
<evidence type="ECO:0000313" key="2">
    <source>
        <dbReference type="Proteomes" id="UP000322699"/>
    </source>
</evidence>